<evidence type="ECO:0000256" key="3">
    <source>
        <dbReference type="ARBA" id="ARBA00022679"/>
    </source>
</evidence>
<reference evidence="6" key="1">
    <citation type="journal article" date="2023" name="Mol. Phylogenet. Evol.">
        <title>Genome-scale phylogeny and comparative genomics of the fungal order Sordariales.</title>
        <authorList>
            <person name="Hensen N."/>
            <person name="Bonometti L."/>
            <person name="Westerberg I."/>
            <person name="Brannstrom I.O."/>
            <person name="Guillou S."/>
            <person name="Cros-Aarteil S."/>
            <person name="Calhoun S."/>
            <person name="Haridas S."/>
            <person name="Kuo A."/>
            <person name="Mondo S."/>
            <person name="Pangilinan J."/>
            <person name="Riley R."/>
            <person name="LaButti K."/>
            <person name="Andreopoulos B."/>
            <person name="Lipzen A."/>
            <person name="Chen C."/>
            <person name="Yan M."/>
            <person name="Daum C."/>
            <person name="Ng V."/>
            <person name="Clum A."/>
            <person name="Steindorff A."/>
            <person name="Ohm R.A."/>
            <person name="Martin F."/>
            <person name="Silar P."/>
            <person name="Natvig D.O."/>
            <person name="Lalanne C."/>
            <person name="Gautier V."/>
            <person name="Ament-Velasquez S.L."/>
            <person name="Kruys A."/>
            <person name="Hutchinson M.I."/>
            <person name="Powell A.J."/>
            <person name="Barry K."/>
            <person name="Miller A.N."/>
            <person name="Grigoriev I.V."/>
            <person name="Debuchy R."/>
            <person name="Gladieux P."/>
            <person name="Hiltunen Thoren M."/>
            <person name="Johannesson H."/>
        </authorList>
    </citation>
    <scope>NUCLEOTIDE SEQUENCE</scope>
    <source>
        <strain evidence="6">CBS 232.78</strain>
    </source>
</reference>
<dbReference type="PANTHER" id="PTHR10629:SF52">
    <property type="entry name" value="DNA (CYTOSINE-5)-METHYLTRANSFERASE 1"/>
    <property type="match status" value="1"/>
</dbReference>
<dbReference type="Proteomes" id="UP001285441">
    <property type="component" value="Unassembled WGS sequence"/>
</dbReference>
<dbReference type="GO" id="GO:0005634">
    <property type="term" value="C:nucleus"/>
    <property type="evidence" value="ECO:0007669"/>
    <property type="project" value="TreeGrafter"/>
</dbReference>
<dbReference type="PANTHER" id="PTHR10629">
    <property type="entry name" value="CYTOSINE-SPECIFIC METHYLTRANSFERASE"/>
    <property type="match status" value="1"/>
</dbReference>
<comment type="caution">
    <text evidence="6">The sequence shown here is derived from an EMBL/GenBank/DDBJ whole genome shotgun (WGS) entry which is preliminary data.</text>
</comment>
<accession>A0AAE0U6U6</accession>
<dbReference type="EMBL" id="JAULSW010000001">
    <property type="protein sequence ID" value="KAK3393052.1"/>
    <property type="molecule type" value="Genomic_DNA"/>
</dbReference>
<dbReference type="GO" id="GO:0003677">
    <property type="term" value="F:DNA binding"/>
    <property type="evidence" value="ECO:0007669"/>
    <property type="project" value="TreeGrafter"/>
</dbReference>
<dbReference type="GO" id="GO:0003886">
    <property type="term" value="F:DNA (cytosine-5-)-methyltransferase activity"/>
    <property type="evidence" value="ECO:0007669"/>
    <property type="project" value="UniProtKB-EC"/>
</dbReference>
<keyword evidence="4 5" id="KW-0949">S-adenosyl-L-methionine</keyword>
<evidence type="ECO:0000313" key="7">
    <source>
        <dbReference type="Proteomes" id="UP001285441"/>
    </source>
</evidence>
<evidence type="ECO:0000256" key="2">
    <source>
        <dbReference type="ARBA" id="ARBA00022603"/>
    </source>
</evidence>
<reference evidence="6" key="2">
    <citation type="submission" date="2023-06" db="EMBL/GenBank/DDBJ databases">
        <authorList>
            <consortium name="Lawrence Berkeley National Laboratory"/>
            <person name="Haridas S."/>
            <person name="Hensen N."/>
            <person name="Bonometti L."/>
            <person name="Westerberg I."/>
            <person name="Brannstrom I.O."/>
            <person name="Guillou S."/>
            <person name="Cros-Aarteil S."/>
            <person name="Calhoun S."/>
            <person name="Kuo A."/>
            <person name="Mondo S."/>
            <person name="Pangilinan J."/>
            <person name="Riley R."/>
            <person name="LaButti K."/>
            <person name="Andreopoulos B."/>
            <person name="Lipzen A."/>
            <person name="Chen C."/>
            <person name="Yanf M."/>
            <person name="Daum C."/>
            <person name="Ng V."/>
            <person name="Clum A."/>
            <person name="Steindorff A."/>
            <person name="Ohm R."/>
            <person name="Martin F."/>
            <person name="Silar P."/>
            <person name="Natvig D."/>
            <person name="Lalanne C."/>
            <person name="Gautier V."/>
            <person name="Ament-velasquez S.L."/>
            <person name="Kruys A."/>
            <person name="Hutchinson M.I."/>
            <person name="Powell A.J."/>
            <person name="Barry K."/>
            <person name="Miller A.N."/>
            <person name="Grigoriev I.V."/>
            <person name="Debuchy R."/>
            <person name="Gladieux P."/>
            <person name="Thoren M.H."/>
            <person name="Johannesson H."/>
        </authorList>
    </citation>
    <scope>NUCLEOTIDE SEQUENCE</scope>
    <source>
        <strain evidence="6">CBS 232.78</strain>
    </source>
</reference>
<dbReference type="GO" id="GO:0032259">
    <property type="term" value="P:methylation"/>
    <property type="evidence" value="ECO:0007669"/>
    <property type="project" value="UniProtKB-KW"/>
</dbReference>
<sequence length="622" mass="70798">MPGLYGWQPRFEVADYDDIEDGSGWASRNQTAIRRKDGEDGRYQSVEDFEDTLIGDIIDLTDTKPIQKAKEFIKREDFSEDLRKFVRADGLVFTSGTCAELSIPIEVLGLKIEFLKIHSIVYIRPQRQTMLRCFVYCRANQFKGRLPRILNEVCAVSQLDDADPRSWKEQSLELIHPDAILRIRDLRTTNTLYPSHRFEPEEFKQLGKEYIKEYGPLVCRYRYVEHSNDMNSKKAKSRNCEWAFMRITEDEADQNYKIKDDAITNQWRGGKVVGGSAIPGRSSIPVFDLESSRRSSREGIALPGQKYSAGDAFAGGGGASRGIVAAGLSLDFAVDHWATASESLRANFQNSGTKVYGQDMHNFITDKSTNCRVDMLHLSPPCQVWSPCHTVAGKNDEMNESALFACSPLVEKIRPRLFTVEQTFGMLHPRFEQFFNAFVQGFTFYGYSVRWKIVYLPIYGLPQPRRRLVMIGAGPGERLPSFPPATHCQDPSSDQLEKFVSVRTALAPTKHLRDPLHDKRRFKKPKAAWNADGLLRATMTTDGGGNYHYRGRRDFTLREYATLQGFPINHIFRGTRTDVKKQIGNAFPSSVVEVLYKHLAQCLDRRDGSTTARPMKGQRQRL</sequence>
<gene>
    <name evidence="6" type="ORF">B0H63DRAFT_443329</name>
</gene>
<name>A0AAE0U6U6_9PEZI</name>
<dbReference type="PROSITE" id="PS51679">
    <property type="entry name" value="SAM_MT_C5"/>
    <property type="match status" value="1"/>
</dbReference>
<keyword evidence="2 5" id="KW-0489">Methyltransferase</keyword>
<evidence type="ECO:0000256" key="5">
    <source>
        <dbReference type="PROSITE-ProRule" id="PRU01016"/>
    </source>
</evidence>
<dbReference type="PRINTS" id="PR00105">
    <property type="entry name" value="C5METTRFRASE"/>
</dbReference>
<dbReference type="Pfam" id="PF00145">
    <property type="entry name" value="DNA_methylase"/>
    <property type="match status" value="2"/>
</dbReference>
<organism evidence="6 7">
    <name type="scientific">Podospora didyma</name>
    <dbReference type="NCBI Taxonomy" id="330526"/>
    <lineage>
        <taxon>Eukaryota</taxon>
        <taxon>Fungi</taxon>
        <taxon>Dikarya</taxon>
        <taxon>Ascomycota</taxon>
        <taxon>Pezizomycotina</taxon>
        <taxon>Sordariomycetes</taxon>
        <taxon>Sordariomycetidae</taxon>
        <taxon>Sordariales</taxon>
        <taxon>Podosporaceae</taxon>
        <taxon>Podospora</taxon>
    </lineage>
</organism>
<keyword evidence="7" id="KW-1185">Reference proteome</keyword>
<proteinExistence type="inferred from homology"/>
<dbReference type="AlphaFoldDB" id="A0AAE0U6U6"/>
<evidence type="ECO:0000256" key="4">
    <source>
        <dbReference type="ARBA" id="ARBA00022691"/>
    </source>
</evidence>
<dbReference type="SUPFAM" id="SSF53335">
    <property type="entry name" value="S-adenosyl-L-methionine-dependent methyltransferases"/>
    <property type="match status" value="1"/>
</dbReference>
<dbReference type="InterPro" id="IPR029063">
    <property type="entry name" value="SAM-dependent_MTases_sf"/>
</dbReference>
<evidence type="ECO:0000256" key="1">
    <source>
        <dbReference type="ARBA" id="ARBA00011975"/>
    </source>
</evidence>
<evidence type="ECO:0000313" key="6">
    <source>
        <dbReference type="EMBL" id="KAK3393052.1"/>
    </source>
</evidence>
<dbReference type="Gene3D" id="3.40.50.150">
    <property type="entry name" value="Vaccinia Virus protein VP39"/>
    <property type="match status" value="1"/>
</dbReference>
<keyword evidence="3 5" id="KW-0808">Transferase</keyword>
<dbReference type="EC" id="2.1.1.37" evidence="1"/>
<feature type="active site" evidence="5">
    <location>
        <position position="382"/>
    </location>
</feature>
<dbReference type="InterPro" id="IPR050390">
    <property type="entry name" value="C5-Methyltransferase"/>
</dbReference>
<comment type="similarity">
    <text evidence="5">Belongs to the class I-like SAM-binding methyltransferase superfamily. C5-methyltransferase family.</text>
</comment>
<dbReference type="GO" id="GO:0044027">
    <property type="term" value="P:negative regulation of gene expression via chromosomal CpG island methylation"/>
    <property type="evidence" value="ECO:0007669"/>
    <property type="project" value="TreeGrafter"/>
</dbReference>
<protein>
    <recommendedName>
        <fullName evidence="1">DNA (cytosine-5-)-methyltransferase</fullName>
        <ecNumber evidence="1">2.1.1.37</ecNumber>
    </recommendedName>
</protein>
<dbReference type="InterPro" id="IPR001525">
    <property type="entry name" value="C5_MeTfrase"/>
</dbReference>